<dbReference type="EMBL" id="JBHSQI010000005">
    <property type="protein sequence ID" value="MFC6153850.1"/>
    <property type="molecule type" value="Genomic_DNA"/>
</dbReference>
<accession>A0ABW1QZ09</accession>
<evidence type="ECO:0000313" key="2">
    <source>
        <dbReference type="EMBL" id="MFC6153850.1"/>
    </source>
</evidence>
<protein>
    <submittedName>
        <fullName evidence="2">LytR C-terminal domain-containing protein</fullName>
    </submittedName>
</protein>
<sequence>MTPRSRSALTLTALAGLVLGGGAIGWTALTAPLPEQEEIPVCVKTKVEANEEIFADQVTVSVYNGSSKAGLASRTLADLVERGFVRGEGGNAPKKIKRGVQIWAANPANPGVQLVAGQFRNAKIVEGPKKGTEDLGPGVIVVIGNEASLRTANKAPDSFVATSPGTICTPPGHASLVDSPTSAS</sequence>
<gene>
    <name evidence="2" type="ORF">ACFPWU_09280</name>
</gene>
<proteinExistence type="predicted"/>
<keyword evidence="3" id="KW-1185">Reference proteome</keyword>
<evidence type="ECO:0000313" key="3">
    <source>
        <dbReference type="Proteomes" id="UP001596098"/>
    </source>
</evidence>
<organism evidence="2 3">
    <name type="scientific">Nocardioides yefusunii</name>
    <dbReference type="NCBI Taxonomy" id="2500546"/>
    <lineage>
        <taxon>Bacteria</taxon>
        <taxon>Bacillati</taxon>
        <taxon>Actinomycetota</taxon>
        <taxon>Actinomycetes</taxon>
        <taxon>Propionibacteriales</taxon>
        <taxon>Nocardioidaceae</taxon>
        <taxon>Nocardioides</taxon>
    </lineage>
</organism>
<dbReference type="InterPro" id="IPR027381">
    <property type="entry name" value="LytR/CpsA/Psr_C"/>
</dbReference>
<dbReference type="Proteomes" id="UP001596098">
    <property type="component" value="Unassembled WGS sequence"/>
</dbReference>
<reference evidence="3" key="1">
    <citation type="journal article" date="2019" name="Int. J. Syst. Evol. Microbiol.">
        <title>The Global Catalogue of Microorganisms (GCM) 10K type strain sequencing project: providing services to taxonomists for standard genome sequencing and annotation.</title>
        <authorList>
            <consortium name="The Broad Institute Genomics Platform"/>
            <consortium name="The Broad Institute Genome Sequencing Center for Infectious Disease"/>
            <person name="Wu L."/>
            <person name="Ma J."/>
        </authorList>
    </citation>
    <scope>NUCLEOTIDE SEQUENCE [LARGE SCALE GENOMIC DNA]</scope>
    <source>
        <strain evidence="3">DFY28</strain>
    </source>
</reference>
<feature type="domain" description="LytR/CpsA/Psr regulator C-terminal" evidence="1">
    <location>
        <begin position="57"/>
        <end position="145"/>
    </location>
</feature>
<dbReference type="RefSeq" id="WP_128221909.1">
    <property type="nucleotide sequence ID" value="NZ_CP034929.1"/>
</dbReference>
<evidence type="ECO:0000259" key="1">
    <source>
        <dbReference type="Pfam" id="PF13399"/>
    </source>
</evidence>
<name>A0ABW1QZ09_9ACTN</name>
<dbReference type="Gene3D" id="3.30.70.2390">
    <property type="match status" value="1"/>
</dbReference>
<comment type="caution">
    <text evidence="2">The sequence shown here is derived from an EMBL/GenBank/DDBJ whole genome shotgun (WGS) entry which is preliminary data.</text>
</comment>
<dbReference type="Pfam" id="PF13399">
    <property type="entry name" value="LytR_C"/>
    <property type="match status" value="1"/>
</dbReference>